<feature type="domain" description="DmsR-like N-terminal" evidence="4">
    <location>
        <begin position="1"/>
        <end position="138"/>
    </location>
</feature>
<reference evidence="5 6" key="1">
    <citation type="submission" date="2016-10" db="EMBL/GenBank/DDBJ databases">
        <authorList>
            <person name="de Groot N.N."/>
        </authorList>
    </citation>
    <scope>NUCLEOTIDE SEQUENCE [LARGE SCALE GENOMIC DNA]</scope>
    <source>
        <strain evidence="5 6">CGMCC 1.8712</strain>
    </source>
</reference>
<evidence type="ECO:0000256" key="1">
    <source>
        <dbReference type="ARBA" id="ARBA00023015"/>
    </source>
</evidence>
<dbReference type="OrthoDB" id="168808at2157"/>
<evidence type="ECO:0000259" key="3">
    <source>
        <dbReference type="Pfam" id="PF04967"/>
    </source>
</evidence>
<dbReference type="AlphaFoldDB" id="A0A1H3WSM2"/>
<dbReference type="Pfam" id="PF04967">
    <property type="entry name" value="HTH_10"/>
    <property type="match status" value="1"/>
</dbReference>
<evidence type="ECO:0000313" key="5">
    <source>
        <dbReference type="EMBL" id="SDZ90129.1"/>
    </source>
</evidence>
<sequence>MSSGIHVQLELRGVADCPAASLSEEVTLDSVTVDRHGSAEATNVVGEVTVDHDGDAPTIDDAEAVFEDGSQSVYRYAHEQDCPCSRVPEQGCPVRDVRTDGGRLCLTFVAPDLDTLRAIVTDLQSCCADVTVQRLVRSGATDGDQSLLVADRNAFTDRQYEVLKTAHQMGYFDSPKEANSRTVAEELGVSVSTFVEHLSVAQTKLFDQLISS</sequence>
<dbReference type="InterPro" id="IPR056433">
    <property type="entry name" value="DmsR-like_N"/>
</dbReference>
<accession>A0A1H3WSM2</accession>
<keyword evidence="1" id="KW-0805">Transcription regulation</keyword>
<evidence type="ECO:0000313" key="6">
    <source>
        <dbReference type="Proteomes" id="UP000236755"/>
    </source>
</evidence>
<evidence type="ECO:0000256" key="2">
    <source>
        <dbReference type="ARBA" id="ARBA00023163"/>
    </source>
</evidence>
<keyword evidence="6" id="KW-1185">Reference proteome</keyword>
<dbReference type="InterPro" id="IPR007050">
    <property type="entry name" value="HTH_bacterioopsin"/>
</dbReference>
<dbReference type="Proteomes" id="UP000236755">
    <property type="component" value="Unassembled WGS sequence"/>
</dbReference>
<dbReference type="STRING" id="555874.SAMN04488065_1109"/>
<proteinExistence type="predicted"/>
<dbReference type="PANTHER" id="PTHR34236:SF1">
    <property type="entry name" value="DIMETHYL SULFOXIDE REDUCTASE TRANSCRIPTIONAL ACTIVATOR"/>
    <property type="match status" value="1"/>
</dbReference>
<gene>
    <name evidence="5" type="ORF">SAMN04488065_1109</name>
</gene>
<dbReference type="Pfam" id="PF24277">
    <property type="entry name" value="DmsR_N"/>
    <property type="match status" value="1"/>
</dbReference>
<protein>
    <submittedName>
        <fullName evidence="5">Uncharacterized protein</fullName>
    </submittedName>
</protein>
<keyword evidence="2" id="KW-0804">Transcription</keyword>
<feature type="domain" description="HTH bat-type" evidence="3">
    <location>
        <begin position="155"/>
        <end position="206"/>
    </location>
</feature>
<name>A0A1H3WSM2_9EURY</name>
<organism evidence="5 6">
    <name type="scientific">Haloplanus vescus</name>
    <dbReference type="NCBI Taxonomy" id="555874"/>
    <lineage>
        <taxon>Archaea</taxon>
        <taxon>Methanobacteriati</taxon>
        <taxon>Methanobacteriota</taxon>
        <taxon>Stenosarchaea group</taxon>
        <taxon>Halobacteria</taxon>
        <taxon>Halobacteriales</taxon>
        <taxon>Haloferacaceae</taxon>
        <taxon>Haloplanus</taxon>
    </lineage>
</organism>
<evidence type="ECO:0000259" key="4">
    <source>
        <dbReference type="Pfam" id="PF24277"/>
    </source>
</evidence>
<dbReference type="EMBL" id="FNQT01000001">
    <property type="protein sequence ID" value="SDZ90129.1"/>
    <property type="molecule type" value="Genomic_DNA"/>
</dbReference>
<dbReference type="PANTHER" id="PTHR34236">
    <property type="entry name" value="DIMETHYL SULFOXIDE REDUCTASE TRANSCRIPTIONAL ACTIVATOR"/>
    <property type="match status" value="1"/>
</dbReference>
<dbReference type="RefSeq" id="WP_092632647.1">
    <property type="nucleotide sequence ID" value="NZ_FNQT01000001.1"/>
</dbReference>